<name>A0A1R4LN67_VIBR1</name>
<sequence length="101" mass="11527">MNSRPHIILFHHAGGNAASLNMFALHFKQEFNVTMMEMPGRGRRRLEALKETSEQIINDFAKSIPAEGRLILVGHSLGAYMAYLMAGYFRKEMPEREFSLV</sequence>
<evidence type="ECO:0000259" key="2">
    <source>
        <dbReference type="Pfam" id="PF00975"/>
    </source>
</evidence>
<keyword evidence="4" id="KW-1185">Reference proteome</keyword>
<dbReference type="InterPro" id="IPR029058">
    <property type="entry name" value="AB_hydrolase_fold"/>
</dbReference>
<dbReference type="STRING" id="1123498.VR7878_02516"/>
<dbReference type="EMBL" id="FULE01000032">
    <property type="protein sequence ID" value="SJN57849.1"/>
    <property type="molecule type" value="Genomic_DNA"/>
</dbReference>
<dbReference type="RefSeq" id="WP_077336473.1">
    <property type="nucleotide sequence ID" value="NZ_FULE01000032.1"/>
</dbReference>
<dbReference type="AlphaFoldDB" id="A0A1R4LN67"/>
<gene>
    <name evidence="3" type="ORF">VR7878_02516</name>
</gene>
<evidence type="ECO:0000256" key="1">
    <source>
        <dbReference type="ARBA" id="ARBA00007169"/>
    </source>
</evidence>
<reference evidence="4" key="1">
    <citation type="submission" date="2017-02" db="EMBL/GenBank/DDBJ databases">
        <authorList>
            <person name="Rodrigo-Torres L."/>
            <person name="Arahal R.D."/>
            <person name="Lucena T."/>
        </authorList>
    </citation>
    <scope>NUCLEOTIDE SEQUENCE [LARGE SCALE GENOMIC DNA]</scope>
    <source>
        <strain evidence="4">CECT 7878</strain>
    </source>
</reference>
<feature type="domain" description="Thioesterase" evidence="2">
    <location>
        <begin position="6"/>
        <end position="86"/>
    </location>
</feature>
<dbReference type="PANTHER" id="PTHR11487">
    <property type="entry name" value="THIOESTERASE"/>
    <property type="match status" value="1"/>
</dbReference>
<dbReference type="OrthoDB" id="8480037at2"/>
<comment type="similarity">
    <text evidence="1">Belongs to the thioesterase family.</text>
</comment>
<dbReference type="PANTHER" id="PTHR11487:SF0">
    <property type="entry name" value="S-ACYL FATTY ACID SYNTHASE THIOESTERASE, MEDIUM CHAIN"/>
    <property type="match status" value="1"/>
</dbReference>
<protein>
    <submittedName>
        <fullName evidence="3">Thioesterase domain protein</fullName>
    </submittedName>
</protein>
<accession>A0A1R4LN67</accession>
<organism evidence="3 4">
    <name type="scientific">Vibrio ruber (strain DSM 16370 / JCM 11486 / BCRC 17186 / CECT 7878 / LMG 23124 / VR1)</name>
    <dbReference type="NCBI Taxonomy" id="1123498"/>
    <lineage>
        <taxon>Bacteria</taxon>
        <taxon>Pseudomonadati</taxon>
        <taxon>Pseudomonadota</taxon>
        <taxon>Gammaproteobacteria</taxon>
        <taxon>Vibrionales</taxon>
        <taxon>Vibrionaceae</taxon>
        <taxon>Vibrio</taxon>
    </lineage>
</organism>
<dbReference type="SUPFAM" id="SSF53474">
    <property type="entry name" value="alpha/beta-Hydrolases"/>
    <property type="match status" value="1"/>
</dbReference>
<dbReference type="Gene3D" id="3.40.50.1820">
    <property type="entry name" value="alpha/beta hydrolase"/>
    <property type="match status" value="1"/>
</dbReference>
<dbReference type="InterPro" id="IPR001031">
    <property type="entry name" value="Thioesterase"/>
</dbReference>
<dbReference type="GO" id="GO:0008610">
    <property type="term" value="P:lipid biosynthetic process"/>
    <property type="evidence" value="ECO:0007669"/>
    <property type="project" value="TreeGrafter"/>
</dbReference>
<dbReference type="InterPro" id="IPR012223">
    <property type="entry name" value="TEII"/>
</dbReference>
<proteinExistence type="inferred from homology"/>
<dbReference type="Proteomes" id="UP000188276">
    <property type="component" value="Unassembled WGS sequence"/>
</dbReference>
<dbReference type="Pfam" id="PF00975">
    <property type="entry name" value="Thioesterase"/>
    <property type="match status" value="1"/>
</dbReference>
<evidence type="ECO:0000313" key="3">
    <source>
        <dbReference type="EMBL" id="SJN57849.1"/>
    </source>
</evidence>
<evidence type="ECO:0000313" key="4">
    <source>
        <dbReference type="Proteomes" id="UP000188276"/>
    </source>
</evidence>